<dbReference type="InterPro" id="IPR000073">
    <property type="entry name" value="AB_hydrolase_1"/>
</dbReference>
<evidence type="ECO:0000313" key="2">
    <source>
        <dbReference type="EMBL" id="MXR52480.1"/>
    </source>
</evidence>
<dbReference type="InterPro" id="IPR029058">
    <property type="entry name" value="AB_hydrolase_fold"/>
</dbReference>
<dbReference type="Proteomes" id="UP000466535">
    <property type="component" value="Unassembled WGS sequence"/>
</dbReference>
<accession>A0A6B0TC46</accession>
<sequence length="280" mass="31144">MDHEQWSEGQDELSVTVDGHDLTAAYYEFEGGEEPPVIFVHGIPTWSYLWRDIAPEVGSDRRVIVPDLLGYGNSSMEDGFDRSIRAQEQMLEQLIDDLVDGDVVLAAHDIGGGVALRYAAHNSDRVAGLVMSNAVCYDSWPVEFISDLGLPETADAPVEQIEQQVGGAFEAGVYEDEADPEFVEGMVAPWLSEEGVTSLSRCAVSTNTNHTTELDYDEIDTELLCLWGGEDTFQPIEYGERLVDDLGGEMVELEAYHWVPYDRPEEYVEHLEAFLTENLG</sequence>
<dbReference type="PANTHER" id="PTHR43798">
    <property type="entry name" value="MONOACYLGLYCEROL LIPASE"/>
    <property type="match status" value="1"/>
</dbReference>
<dbReference type="RefSeq" id="WP_159764615.1">
    <property type="nucleotide sequence ID" value="NZ_WUUT01000005.1"/>
</dbReference>
<dbReference type="Gene3D" id="3.40.50.1820">
    <property type="entry name" value="alpha/beta hydrolase"/>
    <property type="match status" value="1"/>
</dbReference>
<evidence type="ECO:0000259" key="1">
    <source>
        <dbReference type="Pfam" id="PF00561"/>
    </source>
</evidence>
<keyword evidence="3" id="KW-1185">Reference proteome</keyword>
<dbReference type="Pfam" id="PF00561">
    <property type="entry name" value="Abhydrolase_1"/>
    <property type="match status" value="1"/>
</dbReference>
<name>A0A6B0TC46_9EURY</name>
<gene>
    <name evidence="2" type="ORF">GRX03_12795</name>
</gene>
<organism evidence="2 3">
    <name type="scientific">Halovenus carboxidivorans</name>
    <dbReference type="NCBI Taxonomy" id="2692199"/>
    <lineage>
        <taxon>Archaea</taxon>
        <taxon>Methanobacteriati</taxon>
        <taxon>Methanobacteriota</taxon>
        <taxon>Stenosarchaea group</taxon>
        <taxon>Halobacteria</taxon>
        <taxon>Halobacteriales</taxon>
        <taxon>Haloarculaceae</taxon>
        <taxon>Halovenus</taxon>
    </lineage>
</organism>
<comment type="caution">
    <text evidence="2">The sequence shown here is derived from an EMBL/GenBank/DDBJ whole genome shotgun (WGS) entry which is preliminary data.</text>
</comment>
<keyword evidence="2" id="KW-0378">Hydrolase</keyword>
<feature type="domain" description="AB hydrolase-1" evidence="1">
    <location>
        <begin position="35"/>
        <end position="264"/>
    </location>
</feature>
<dbReference type="SUPFAM" id="SSF53474">
    <property type="entry name" value="alpha/beta-Hydrolases"/>
    <property type="match status" value="1"/>
</dbReference>
<protein>
    <submittedName>
        <fullName evidence="2">Alpha/beta fold hydrolase</fullName>
    </submittedName>
</protein>
<dbReference type="AlphaFoldDB" id="A0A6B0TC46"/>
<dbReference type="InterPro" id="IPR050266">
    <property type="entry name" value="AB_hydrolase_sf"/>
</dbReference>
<proteinExistence type="predicted"/>
<evidence type="ECO:0000313" key="3">
    <source>
        <dbReference type="Proteomes" id="UP000466535"/>
    </source>
</evidence>
<reference evidence="2 3" key="1">
    <citation type="submission" date="2019-12" db="EMBL/GenBank/DDBJ databases">
        <title>Isolation and characterization of three novel carbon monoxide-oxidizing members of Halobacteria from salione crusts and soils.</title>
        <authorList>
            <person name="Myers M.R."/>
            <person name="King G.M."/>
        </authorList>
    </citation>
    <scope>NUCLEOTIDE SEQUENCE [LARGE SCALE GENOMIC DNA]</scope>
    <source>
        <strain evidence="2 3">WSH3</strain>
    </source>
</reference>
<dbReference type="PANTHER" id="PTHR43798:SF24">
    <property type="entry name" value="CIS-3-ALKYL-4-ALKYLOXETAN-2-ONE DECARBOXYLASE"/>
    <property type="match status" value="1"/>
</dbReference>
<dbReference type="EMBL" id="WUUT01000005">
    <property type="protein sequence ID" value="MXR52480.1"/>
    <property type="molecule type" value="Genomic_DNA"/>
</dbReference>
<dbReference type="PRINTS" id="PR00111">
    <property type="entry name" value="ABHYDROLASE"/>
</dbReference>
<dbReference type="OrthoDB" id="9890at2157"/>
<dbReference type="GO" id="GO:0016787">
    <property type="term" value="F:hydrolase activity"/>
    <property type="evidence" value="ECO:0007669"/>
    <property type="project" value="UniProtKB-KW"/>
</dbReference>
<dbReference type="GO" id="GO:0016020">
    <property type="term" value="C:membrane"/>
    <property type="evidence" value="ECO:0007669"/>
    <property type="project" value="TreeGrafter"/>
</dbReference>